<dbReference type="InterPro" id="IPR058504">
    <property type="entry name" value="DUF8191"/>
</dbReference>
<dbReference type="Pfam" id="PF26609">
    <property type="entry name" value="DUF8191"/>
    <property type="match status" value="1"/>
</dbReference>
<evidence type="ECO:0000313" key="3">
    <source>
        <dbReference type="EMBL" id="KAK7444090.1"/>
    </source>
</evidence>
<comment type="caution">
    <text evidence="3">The sequence shown here is derived from an EMBL/GenBank/DDBJ whole genome shotgun (WGS) entry which is preliminary data.</text>
</comment>
<dbReference type="Proteomes" id="UP001498398">
    <property type="component" value="Unassembled WGS sequence"/>
</dbReference>
<name>A0ABR1J0L7_9AGAR</name>
<feature type="compositionally biased region" description="Acidic residues" evidence="1">
    <location>
        <begin position="396"/>
        <end position="423"/>
    </location>
</feature>
<feature type="compositionally biased region" description="Basic and acidic residues" evidence="1">
    <location>
        <begin position="316"/>
        <end position="328"/>
    </location>
</feature>
<organism evidence="3 4">
    <name type="scientific">Marasmiellus scandens</name>
    <dbReference type="NCBI Taxonomy" id="2682957"/>
    <lineage>
        <taxon>Eukaryota</taxon>
        <taxon>Fungi</taxon>
        <taxon>Dikarya</taxon>
        <taxon>Basidiomycota</taxon>
        <taxon>Agaricomycotina</taxon>
        <taxon>Agaricomycetes</taxon>
        <taxon>Agaricomycetidae</taxon>
        <taxon>Agaricales</taxon>
        <taxon>Marasmiineae</taxon>
        <taxon>Omphalotaceae</taxon>
        <taxon>Marasmiellus</taxon>
    </lineage>
</organism>
<reference evidence="3 4" key="1">
    <citation type="submission" date="2024-01" db="EMBL/GenBank/DDBJ databases">
        <title>A draft genome for the cacao thread blight pathogen Marasmiellus scandens.</title>
        <authorList>
            <person name="Baruah I.K."/>
            <person name="Leung J."/>
            <person name="Bukari Y."/>
            <person name="Amoako-Attah I."/>
            <person name="Meinhardt L.W."/>
            <person name="Bailey B.A."/>
            <person name="Cohen S.P."/>
        </authorList>
    </citation>
    <scope>NUCLEOTIDE SEQUENCE [LARGE SCALE GENOMIC DNA]</scope>
    <source>
        <strain evidence="3 4">GH-19</strain>
    </source>
</reference>
<evidence type="ECO:0000256" key="1">
    <source>
        <dbReference type="SAM" id="MobiDB-lite"/>
    </source>
</evidence>
<gene>
    <name evidence="3" type="ORF">VKT23_015488</name>
</gene>
<evidence type="ECO:0000313" key="4">
    <source>
        <dbReference type="Proteomes" id="UP001498398"/>
    </source>
</evidence>
<dbReference type="EMBL" id="JBANRG010000052">
    <property type="protein sequence ID" value="KAK7444090.1"/>
    <property type="molecule type" value="Genomic_DNA"/>
</dbReference>
<keyword evidence="4" id="KW-1185">Reference proteome</keyword>
<proteinExistence type="predicted"/>
<accession>A0ABR1J0L7</accession>
<sequence>MSELTSLRNQVRRLKESLERHKRHIVAQDARNESLLRTVRELSLVKEPLDDVDMEEEDEDADVEEDGEDWEDENSDEEDSEEKDLSLPIWDQTDLVYRCHQCSWEVLDGFCQGCDTEYDIPKEFSDPDQKAAAYYDNGTTFSASSSQDRRTSPRGDTPLPDDMLLHLEILPNEFGISRHEEYVQLRKRGASIQMCHEFSLSFKPDTGIVAVLTPEIKEIFGGPDMQEEDTWELYLGRRVTLDEGDEDGSDFIIGLLEDALFYEQLPCISAGHPRDLWKTMKLVGRPNVWATRPTKKHICYKGFDGIDQDHDESDSEPEKDAAPEEVERWYNNPNNRLTAEDRALVTPFVERGPTRRQDEYEMTDVEDLETDDDGDPDVADPGYAFNPRFGHTNWSDGEDDGLYESEAGEPDEERDSDFESDEA</sequence>
<feature type="region of interest" description="Disordered" evidence="1">
    <location>
        <begin position="305"/>
        <end position="423"/>
    </location>
</feature>
<protein>
    <recommendedName>
        <fullName evidence="2">DUF8191 domain-containing protein</fullName>
    </recommendedName>
</protein>
<feature type="region of interest" description="Disordered" evidence="1">
    <location>
        <begin position="46"/>
        <end position="86"/>
    </location>
</feature>
<evidence type="ECO:0000259" key="2">
    <source>
        <dbReference type="Pfam" id="PF26609"/>
    </source>
</evidence>
<feature type="compositionally biased region" description="Acidic residues" evidence="1">
    <location>
        <begin position="360"/>
        <end position="378"/>
    </location>
</feature>
<feature type="compositionally biased region" description="Acidic residues" evidence="1">
    <location>
        <begin position="50"/>
        <end position="82"/>
    </location>
</feature>
<feature type="region of interest" description="Disordered" evidence="1">
    <location>
        <begin position="139"/>
        <end position="160"/>
    </location>
</feature>
<feature type="domain" description="DUF8191" evidence="2">
    <location>
        <begin position="185"/>
        <end position="258"/>
    </location>
</feature>